<protein>
    <submittedName>
        <fullName evidence="1">Uncharacterized protein</fullName>
    </submittedName>
</protein>
<dbReference type="EMBL" id="JABVED010000002">
    <property type="protein sequence ID" value="MBC6446718.1"/>
    <property type="molecule type" value="Genomic_DNA"/>
</dbReference>
<comment type="caution">
    <text evidence="1">The sequence shown here is derived from an EMBL/GenBank/DDBJ whole genome shotgun (WGS) entry which is preliminary data.</text>
</comment>
<gene>
    <name evidence="1" type="ORF">GPZ80_05955</name>
</gene>
<dbReference type="RefSeq" id="WP_187219036.1">
    <property type="nucleotide sequence ID" value="NZ_JABVED010000002.1"/>
</dbReference>
<sequence length="177" mass="19290">MAEESGTTENKESHGPTIAALADRCHRSRPGRTPVPAIQPGAAGVDLSWVSGAALQVLSKPAAAGIRCWVYIADHSEGHEVARQACLVRLTEHLLDIRALRVVLDSSDERDRIDVATLRAVLGKPGAGLMLVYEHLRGQQEELLWIADAVAWAYGAGGDWRRRMKPIVSDVFMVEHP</sequence>
<keyword evidence="2" id="KW-1185">Reference proteome</keyword>
<name>A0ABR7L2K8_9PSEU</name>
<proteinExistence type="predicted"/>
<evidence type="ECO:0000313" key="1">
    <source>
        <dbReference type="EMBL" id="MBC6446718.1"/>
    </source>
</evidence>
<accession>A0ABR7L2K8</accession>
<reference evidence="1 2" key="1">
    <citation type="submission" date="2020-06" db="EMBL/GenBank/DDBJ databases">
        <title>Actinokineospora xiongansis sp. nov., isolated from soil of Baiyangdian.</title>
        <authorList>
            <person name="Zhang X."/>
        </authorList>
    </citation>
    <scope>NUCLEOTIDE SEQUENCE [LARGE SCALE GENOMIC DNA]</scope>
    <source>
        <strain evidence="1 2">HBU206404</strain>
    </source>
</reference>
<evidence type="ECO:0000313" key="2">
    <source>
        <dbReference type="Proteomes" id="UP000734823"/>
    </source>
</evidence>
<dbReference type="Proteomes" id="UP000734823">
    <property type="component" value="Unassembled WGS sequence"/>
</dbReference>
<organism evidence="1 2">
    <name type="scientific">Actinokineospora xionganensis</name>
    <dbReference type="NCBI Taxonomy" id="2684470"/>
    <lineage>
        <taxon>Bacteria</taxon>
        <taxon>Bacillati</taxon>
        <taxon>Actinomycetota</taxon>
        <taxon>Actinomycetes</taxon>
        <taxon>Pseudonocardiales</taxon>
        <taxon>Pseudonocardiaceae</taxon>
        <taxon>Actinokineospora</taxon>
    </lineage>
</organism>